<evidence type="ECO:0000256" key="7">
    <source>
        <dbReference type="ARBA" id="ARBA00022741"/>
    </source>
</evidence>
<keyword evidence="7" id="KW-0547">Nucleotide-binding</keyword>
<evidence type="ECO:0000256" key="5">
    <source>
        <dbReference type="ARBA" id="ARBA00022553"/>
    </source>
</evidence>
<reference evidence="13 14" key="1">
    <citation type="submission" date="2017-08" db="EMBL/GenBank/DDBJ databases">
        <title>Infants hospitalized years apart are colonized by the same room-sourced microbial strains.</title>
        <authorList>
            <person name="Brooks B."/>
            <person name="Olm M.R."/>
            <person name="Firek B.A."/>
            <person name="Baker R."/>
            <person name="Thomas B.C."/>
            <person name="Morowitz M.J."/>
            <person name="Banfield J.F."/>
        </authorList>
    </citation>
    <scope>NUCLEOTIDE SEQUENCE [LARGE SCALE GENOMIC DNA]</scope>
    <source>
        <strain evidence="13">S2_005_003_R2_43</strain>
    </source>
</reference>
<dbReference type="PANTHER" id="PTHR44936">
    <property type="entry name" value="SENSOR PROTEIN CREC"/>
    <property type="match status" value="1"/>
</dbReference>
<dbReference type="PROSITE" id="PS50885">
    <property type="entry name" value="HAMP"/>
    <property type="match status" value="1"/>
</dbReference>
<dbReference type="Pfam" id="PF00672">
    <property type="entry name" value="HAMP"/>
    <property type="match status" value="1"/>
</dbReference>
<dbReference type="GO" id="GO:0005524">
    <property type="term" value="F:ATP binding"/>
    <property type="evidence" value="ECO:0007669"/>
    <property type="project" value="UniProtKB-KW"/>
</dbReference>
<keyword evidence="10" id="KW-0812">Transmembrane</keyword>
<dbReference type="SUPFAM" id="SSF47384">
    <property type="entry name" value="Homodimeric domain of signal transducing histidine kinase"/>
    <property type="match status" value="1"/>
</dbReference>
<evidence type="ECO:0000259" key="12">
    <source>
        <dbReference type="PROSITE" id="PS50885"/>
    </source>
</evidence>
<evidence type="ECO:0000313" key="13">
    <source>
        <dbReference type="EMBL" id="PZQ18992.1"/>
    </source>
</evidence>
<evidence type="ECO:0000256" key="3">
    <source>
        <dbReference type="ARBA" id="ARBA00012438"/>
    </source>
</evidence>
<comment type="subcellular location">
    <subcellularLocation>
        <location evidence="2">Cell membrane</location>
        <topology evidence="2">Multi-pass membrane protein</topology>
    </subcellularLocation>
</comment>
<dbReference type="InterPro" id="IPR036890">
    <property type="entry name" value="HATPase_C_sf"/>
</dbReference>
<protein>
    <recommendedName>
        <fullName evidence="3">histidine kinase</fullName>
        <ecNumber evidence="3">2.7.13.3</ecNumber>
    </recommendedName>
</protein>
<accession>A0A2W5KPJ4</accession>
<dbReference type="PANTHER" id="PTHR44936:SF10">
    <property type="entry name" value="SENSOR PROTEIN RSTB"/>
    <property type="match status" value="1"/>
</dbReference>
<dbReference type="InterPro" id="IPR036097">
    <property type="entry name" value="HisK_dim/P_sf"/>
</dbReference>
<dbReference type="InterPro" id="IPR003660">
    <property type="entry name" value="HAMP_dom"/>
</dbReference>
<keyword evidence="5" id="KW-0597">Phosphoprotein</keyword>
<feature type="domain" description="Histidine kinase" evidence="11">
    <location>
        <begin position="224"/>
        <end position="423"/>
    </location>
</feature>
<evidence type="ECO:0000256" key="8">
    <source>
        <dbReference type="ARBA" id="ARBA00022777"/>
    </source>
</evidence>
<proteinExistence type="predicted"/>
<dbReference type="InterPro" id="IPR003661">
    <property type="entry name" value="HisK_dim/P_dom"/>
</dbReference>
<keyword evidence="8 13" id="KW-0418">Kinase</keyword>
<comment type="catalytic activity">
    <reaction evidence="1">
        <text>ATP + protein L-histidine = ADP + protein N-phospho-L-histidine.</text>
        <dbReference type="EC" id="2.7.13.3"/>
    </reaction>
</comment>
<dbReference type="Gene3D" id="3.30.565.10">
    <property type="entry name" value="Histidine kinase-like ATPase, C-terminal domain"/>
    <property type="match status" value="1"/>
</dbReference>
<evidence type="ECO:0000256" key="4">
    <source>
        <dbReference type="ARBA" id="ARBA00022475"/>
    </source>
</evidence>
<dbReference type="InterPro" id="IPR003594">
    <property type="entry name" value="HATPase_dom"/>
</dbReference>
<dbReference type="Gene3D" id="1.10.287.130">
    <property type="match status" value="1"/>
</dbReference>
<keyword evidence="4" id="KW-1003">Cell membrane</keyword>
<evidence type="ECO:0000256" key="2">
    <source>
        <dbReference type="ARBA" id="ARBA00004651"/>
    </source>
</evidence>
<evidence type="ECO:0000256" key="6">
    <source>
        <dbReference type="ARBA" id="ARBA00022679"/>
    </source>
</evidence>
<dbReference type="SMART" id="SM00387">
    <property type="entry name" value="HATPase_c"/>
    <property type="match status" value="1"/>
</dbReference>
<dbReference type="PROSITE" id="PS50109">
    <property type="entry name" value="HIS_KIN"/>
    <property type="match status" value="1"/>
</dbReference>
<dbReference type="Pfam" id="PF00512">
    <property type="entry name" value="HisKA"/>
    <property type="match status" value="1"/>
</dbReference>
<keyword evidence="6" id="KW-0808">Transferase</keyword>
<feature type="domain" description="HAMP" evidence="12">
    <location>
        <begin position="164"/>
        <end position="216"/>
    </location>
</feature>
<dbReference type="SMART" id="SM00304">
    <property type="entry name" value="HAMP"/>
    <property type="match status" value="1"/>
</dbReference>
<comment type="caution">
    <text evidence="13">The sequence shown here is derived from an EMBL/GenBank/DDBJ whole genome shotgun (WGS) entry which is preliminary data.</text>
</comment>
<dbReference type="InterPro" id="IPR005467">
    <property type="entry name" value="His_kinase_dom"/>
</dbReference>
<evidence type="ECO:0000256" key="1">
    <source>
        <dbReference type="ARBA" id="ARBA00000085"/>
    </source>
</evidence>
<dbReference type="GO" id="GO:0005886">
    <property type="term" value="C:plasma membrane"/>
    <property type="evidence" value="ECO:0007669"/>
    <property type="project" value="UniProtKB-SubCell"/>
</dbReference>
<name>A0A2W5KPJ4_ANCNO</name>
<evidence type="ECO:0000256" key="9">
    <source>
        <dbReference type="ARBA" id="ARBA00022840"/>
    </source>
</evidence>
<sequence>MSGLGLRVSVLLTLAILFVVGAATVLALQLLGPPPPPGGPRRAAAQLAMAVRAVERLSTAEFDKLVAGGAITVAPAPPLGPEIEGASARLSEALRREGAHGEARVVEPQGDAPSTAAVKLPDGRWLSVETGPPPGPGRREWSVFAFWLILIAGGVAGLVAFVVIRATRPLAVLERAVAAIGPDGEFTALPEEGPPEVRTAARAINLLSLRLKGAMESRMRLVAAAGHDLRTPMTRMRLRAEFLTDEEERGKWLADLEELDRIADSAIRLVREEVDPDAAQIVDVAKMVCEIADELVEIRLPARVARAAPALASVRPLAMKRALRNLMVNAATHGQSATIAVEATRDRVTIAIEDEGPGIPPDLLDRAFEPFFRVDPARKAATPGAGLGLAIAKEIVARNGGSLTIANRPSGGLVQVVTLPLAQAAAAD</sequence>
<gene>
    <name evidence="13" type="ORF">DI565_00925</name>
</gene>
<evidence type="ECO:0000256" key="10">
    <source>
        <dbReference type="SAM" id="Phobius"/>
    </source>
</evidence>
<keyword evidence="10" id="KW-1133">Transmembrane helix</keyword>
<dbReference type="EMBL" id="QFPN01000001">
    <property type="protein sequence ID" value="PZQ18992.1"/>
    <property type="molecule type" value="Genomic_DNA"/>
</dbReference>
<dbReference type="EC" id="2.7.13.3" evidence="3"/>
<dbReference type="Proteomes" id="UP000249577">
    <property type="component" value="Unassembled WGS sequence"/>
</dbReference>
<dbReference type="InterPro" id="IPR004358">
    <property type="entry name" value="Sig_transdc_His_kin-like_C"/>
</dbReference>
<dbReference type="PRINTS" id="PR00344">
    <property type="entry name" value="BCTRLSENSOR"/>
</dbReference>
<dbReference type="SUPFAM" id="SSF55874">
    <property type="entry name" value="ATPase domain of HSP90 chaperone/DNA topoisomerase II/histidine kinase"/>
    <property type="match status" value="1"/>
</dbReference>
<dbReference type="CDD" id="cd00082">
    <property type="entry name" value="HisKA"/>
    <property type="match status" value="1"/>
</dbReference>
<dbReference type="Pfam" id="PF02518">
    <property type="entry name" value="HATPase_c"/>
    <property type="match status" value="1"/>
</dbReference>
<dbReference type="InterPro" id="IPR050980">
    <property type="entry name" value="2C_sensor_his_kinase"/>
</dbReference>
<evidence type="ECO:0000313" key="14">
    <source>
        <dbReference type="Proteomes" id="UP000249577"/>
    </source>
</evidence>
<keyword evidence="10" id="KW-0472">Membrane</keyword>
<organism evidence="13 14">
    <name type="scientific">Ancylobacter novellus</name>
    <name type="common">Thiobacillus novellus</name>
    <dbReference type="NCBI Taxonomy" id="921"/>
    <lineage>
        <taxon>Bacteria</taxon>
        <taxon>Pseudomonadati</taxon>
        <taxon>Pseudomonadota</taxon>
        <taxon>Alphaproteobacteria</taxon>
        <taxon>Hyphomicrobiales</taxon>
        <taxon>Xanthobacteraceae</taxon>
        <taxon>Ancylobacter</taxon>
    </lineage>
</organism>
<dbReference type="AlphaFoldDB" id="A0A2W5KPJ4"/>
<dbReference type="GO" id="GO:0000155">
    <property type="term" value="F:phosphorelay sensor kinase activity"/>
    <property type="evidence" value="ECO:0007669"/>
    <property type="project" value="InterPro"/>
</dbReference>
<evidence type="ECO:0000259" key="11">
    <source>
        <dbReference type="PROSITE" id="PS50109"/>
    </source>
</evidence>
<feature type="transmembrane region" description="Helical" evidence="10">
    <location>
        <begin position="144"/>
        <end position="164"/>
    </location>
</feature>
<keyword evidence="9" id="KW-0067">ATP-binding</keyword>